<dbReference type="AlphaFoldDB" id="A0A4U5M5J9"/>
<reference evidence="1 2" key="2">
    <citation type="journal article" date="2019" name="G3 (Bethesda)">
        <title>Hybrid Assembly of the Genome of the Entomopathogenic Nematode Steinernema carpocapsae Identifies the X-Chromosome.</title>
        <authorList>
            <person name="Serra L."/>
            <person name="Macchietto M."/>
            <person name="Macias-Munoz A."/>
            <person name="McGill C.J."/>
            <person name="Rodriguez I.M."/>
            <person name="Rodriguez B."/>
            <person name="Murad R."/>
            <person name="Mortazavi A."/>
        </authorList>
    </citation>
    <scope>NUCLEOTIDE SEQUENCE [LARGE SCALE GENOMIC DNA]</scope>
    <source>
        <strain evidence="1 2">ALL</strain>
    </source>
</reference>
<protein>
    <submittedName>
        <fullName evidence="1">Uncharacterized protein</fullName>
    </submittedName>
</protein>
<reference evidence="1 2" key="1">
    <citation type="journal article" date="2015" name="Genome Biol.">
        <title>Comparative genomics of Steinernema reveals deeply conserved gene regulatory networks.</title>
        <authorList>
            <person name="Dillman A.R."/>
            <person name="Macchietto M."/>
            <person name="Porter C.F."/>
            <person name="Rogers A."/>
            <person name="Williams B."/>
            <person name="Antoshechkin I."/>
            <person name="Lee M.M."/>
            <person name="Goodwin Z."/>
            <person name="Lu X."/>
            <person name="Lewis E.E."/>
            <person name="Goodrich-Blair H."/>
            <person name="Stock S.P."/>
            <person name="Adams B.J."/>
            <person name="Sternberg P.W."/>
            <person name="Mortazavi A."/>
        </authorList>
    </citation>
    <scope>NUCLEOTIDE SEQUENCE [LARGE SCALE GENOMIC DNA]</scope>
    <source>
        <strain evidence="1 2">ALL</strain>
    </source>
</reference>
<organism evidence="1 2">
    <name type="scientific">Steinernema carpocapsae</name>
    <name type="common">Entomopathogenic nematode</name>
    <dbReference type="NCBI Taxonomy" id="34508"/>
    <lineage>
        <taxon>Eukaryota</taxon>
        <taxon>Metazoa</taxon>
        <taxon>Ecdysozoa</taxon>
        <taxon>Nematoda</taxon>
        <taxon>Chromadorea</taxon>
        <taxon>Rhabditida</taxon>
        <taxon>Tylenchina</taxon>
        <taxon>Panagrolaimomorpha</taxon>
        <taxon>Strongyloidoidea</taxon>
        <taxon>Steinernematidae</taxon>
        <taxon>Steinernema</taxon>
    </lineage>
</organism>
<keyword evidence="2" id="KW-1185">Reference proteome</keyword>
<gene>
    <name evidence="1" type="ORF">L596_027395</name>
</gene>
<accession>A0A4U5M5J9</accession>
<evidence type="ECO:0000313" key="1">
    <source>
        <dbReference type="EMBL" id="TKR63583.1"/>
    </source>
</evidence>
<proteinExistence type="predicted"/>
<name>A0A4U5M5J9_STECR</name>
<sequence>MLGLLGNRCVKVRFLSGKGNGQTVRLGQRRPAQRLLGLGQLQPAQSVRCTFVCSGNCKTAKMELRLRKVLLEDVDVGGCLLPAPVRDFDLYRDKEVVVKFLTLFVTFWS</sequence>
<evidence type="ECO:0000313" key="2">
    <source>
        <dbReference type="Proteomes" id="UP000298663"/>
    </source>
</evidence>
<dbReference type="Proteomes" id="UP000298663">
    <property type="component" value="Unassembled WGS sequence"/>
</dbReference>
<dbReference type="EMBL" id="AZBU02000010">
    <property type="protein sequence ID" value="TKR63583.1"/>
    <property type="molecule type" value="Genomic_DNA"/>
</dbReference>
<comment type="caution">
    <text evidence="1">The sequence shown here is derived from an EMBL/GenBank/DDBJ whole genome shotgun (WGS) entry which is preliminary data.</text>
</comment>